<evidence type="ECO:0000313" key="10">
    <source>
        <dbReference type="EMBL" id="TDR47705.1"/>
    </source>
</evidence>
<feature type="region of interest" description="Disordered" evidence="4">
    <location>
        <begin position="381"/>
        <end position="403"/>
    </location>
</feature>
<feature type="signal peptide" evidence="5">
    <location>
        <begin position="1"/>
        <end position="33"/>
    </location>
</feature>
<name>A0A4R6Z7G1_9GAMM</name>
<evidence type="ECO:0000259" key="9">
    <source>
        <dbReference type="Pfam" id="PF25967"/>
    </source>
</evidence>
<organism evidence="10 11">
    <name type="scientific">Tahibacter aquaticus</name>
    <dbReference type="NCBI Taxonomy" id="520092"/>
    <lineage>
        <taxon>Bacteria</taxon>
        <taxon>Pseudomonadati</taxon>
        <taxon>Pseudomonadota</taxon>
        <taxon>Gammaproteobacteria</taxon>
        <taxon>Lysobacterales</taxon>
        <taxon>Rhodanobacteraceae</taxon>
        <taxon>Tahibacter</taxon>
    </lineage>
</organism>
<reference evidence="10 11" key="1">
    <citation type="submission" date="2019-03" db="EMBL/GenBank/DDBJ databases">
        <title>Genomic Encyclopedia of Type Strains, Phase IV (KMG-IV): sequencing the most valuable type-strain genomes for metagenomic binning, comparative biology and taxonomic classification.</title>
        <authorList>
            <person name="Goeker M."/>
        </authorList>
    </citation>
    <scope>NUCLEOTIDE SEQUENCE [LARGE SCALE GENOMIC DNA]</scope>
    <source>
        <strain evidence="10 11">DSM 21667</strain>
    </source>
</reference>
<dbReference type="FunFam" id="2.40.420.20:FF:000001">
    <property type="entry name" value="Efflux RND transporter periplasmic adaptor subunit"/>
    <property type="match status" value="1"/>
</dbReference>
<proteinExistence type="inferred from homology"/>
<evidence type="ECO:0000259" key="7">
    <source>
        <dbReference type="Pfam" id="PF25917"/>
    </source>
</evidence>
<feature type="domain" description="Multidrug resistance protein MdtA-like barrel-sandwich hybrid" evidence="7">
    <location>
        <begin position="68"/>
        <end position="204"/>
    </location>
</feature>
<dbReference type="EMBL" id="SNZH01000002">
    <property type="protein sequence ID" value="TDR47705.1"/>
    <property type="molecule type" value="Genomic_DNA"/>
</dbReference>
<dbReference type="PROSITE" id="PS51257">
    <property type="entry name" value="PROKAR_LIPOPROTEIN"/>
    <property type="match status" value="1"/>
</dbReference>
<feature type="domain" description="Multidrug resistance protein MdtA-like beta-barrel" evidence="8">
    <location>
        <begin position="235"/>
        <end position="300"/>
    </location>
</feature>
<dbReference type="PANTHER" id="PTHR30158">
    <property type="entry name" value="ACRA/E-RELATED COMPONENT OF DRUG EFFLUX TRANSPORTER"/>
    <property type="match status" value="1"/>
</dbReference>
<protein>
    <submittedName>
        <fullName evidence="10">Multidrug efflux system membrane fusion protein</fullName>
    </submittedName>
</protein>
<feature type="coiled-coil region" evidence="3">
    <location>
        <begin position="146"/>
        <end position="173"/>
    </location>
</feature>
<evidence type="ECO:0000256" key="1">
    <source>
        <dbReference type="ARBA" id="ARBA00004519"/>
    </source>
</evidence>
<dbReference type="GO" id="GO:0005886">
    <property type="term" value="C:plasma membrane"/>
    <property type="evidence" value="ECO:0007669"/>
    <property type="project" value="UniProtKB-SubCell"/>
</dbReference>
<sequence length="403" mass="43697">MKTNTLPVWPALANAGLLVLLGLALSGCSQTGATPQMPPPPQVSVAAVVQQEIALWDEFTGRIEAVDKVEIRPRVAGYLEKVNFEEGRDVKKGDVLFEIDAREYRAAHARAVAEVDRAHSRVALAQRQLERSRQLVASKLVARNDLDQREDDLAQAQADLKATQAATEQTKLNLDFTRVLAPIDGRVSRAMVTPGNLVNPGVSLLTTVVSVDPVYVTFEGDENTYLRYQGLDRQGERASSRIASNPVRMGLADEDGYPHEGVMNFVDNELDAGTGTIRARAVFANKNGQFTPGLFARIQLLGSGKHTALLINDRAVQTDQDRKFVYILGPENKALRRDVKLGRQVDGLRIVSDGLAANDRVVVNGVQKVFFPGMPVQPFEVPMDKPETAPPAPAPGAAGGSAH</sequence>
<dbReference type="InterPro" id="IPR006143">
    <property type="entry name" value="RND_pump_MFP"/>
</dbReference>
<dbReference type="InterPro" id="IPR058625">
    <property type="entry name" value="MdtA-like_BSH"/>
</dbReference>
<comment type="subcellular location">
    <subcellularLocation>
        <location evidence="1">Cell inner membrane</location>
        <topology evidence="1">Lipid-anchor</topology>
    </subcellularLocation>
</comment>
<dbReference type="Gene3D" id="2.40.50.100">
    <property type="match status" value="1"/>
</dbReference>
<keyword evidence="5" id="KW-0732">Signal</keyword>
<feature type="chain" id="PRO_5020473099" evidence="5">
    <location>
        <begin position="34"/>
        <end position="403"/>
    </location>
</feature>
<keyword evidence="11" id="KW-1185">Reference proteome</keyword>
<dbReference type="NCBIfam" id="TIGR01730">
    <property type="entry name" value="RND_mfp"/>
    <property type="match status" value="1"/>
</dbReference>
<dbReference type="Pfam" id="PF25944">
    <property type="entry name" value="Beta-barrel_RND"/>
    <property type="match status" value="1"/>
</dbReference>
<dbReference type="SUPFAM" id="SSF111369">
    <property type="entry name" value="HlyD-like secretion proteins"/>
    <property type="match status" value="1"/>
</dbReference>
<dbReference type="Gene3D" id="2.40.420.20">
    <property type="match status" value="1"/>
</dbReference>
<dbReference type="InterPro" id="IPR058627">
    <property type="entry name" value="MdtA-like_C"/>
</dbReference>
<dbReference type="OrthoDB" id="9816569at2"/>
<dbReference type="InterPro" id="IPR058626">
    <property type="entry name" value="MdtA-like_b-barrel"/>
</dbReference>
<dbReference type="RefSeq" id="WP_133817417.1">
    <property type="nucleotide sequence ID" value="NZ_SNZH01000002.1"/>
</dbReference>
<dbReference type="AlphaFoldDB" id="A0A4R6Z7G1"/>
<dbReference type="InterPro" id="IPR058624">
    <property type="entry name" value="MdtA-like_HH"/>
</dbReference>
<comment type="similarity">
    <text evidence="2">Belongs to the membrane fusion protein (MFP) (TC 8.A.1) family.</text>
</comment>
<dbReference type="GO" id="GO:0046677">
    <property type="term" value="P:response to antibiotic"/>
    <property type="evidence" value="ECO:0007669"/>
    <property type="project" value="TreeGrafter"/>
</dbReference>
<dbReference type="Pfam" id="PF25917">
    <property type="entry name" value="BSH_RND"/>
    <property type="match status" value="1"/>
</dbReference>
<evidence type="ECO:0000313" key="11">
    <source>
        <dbReference type="Proteomes" id="UP000295293"/>
    </source>
</evidence>
<dbReference type="Pfam" id="PF25876">
    <property type="entry name" value="HH_MFP_RND"/>
    <property type="match status" value="1"/>
</dbReference>
<dbReference type="Gene3D" id="1.10.287.470">
    <property type="entry name" value="Helix hairpin bin"/>
    <property type="match status" value="1"/>
</dbReference>
<dbReference type="GO" id="GO:0022857">
    <property type="term" value="F:transmembrane transporter activity"/>
    <property type="evidence" value="ECO:0007669"/>
    <property type="project" value="InterPro"/>
</dbReference>
<dbReference type="PANTHER" id="PTHR30158:SF26">
    <property type="entry name" value="RESISTANCE-NODULATION-CELL DIVISION (RND) MULTIDRUG EFFLUX MEMBRANE FUSION PROTEIN MEXE"/>
    <property type="match status" value="1"/>
</dbReference>
<dbReference type="Proteomes" id="UP000295293">
    <property type="component" value="Unassembled WGS sequence"/>
</dbReference>
<evidence type="ECO:0000259" key="6">
    <source>
        <dbReference type="Pfam" id="PF25876"/>
    </source>
</evidence>
<keyword evidence="3" id="KW-0175">Coiled coil</keyword>
<feature type="domain" description="Multidrug resistance protein MdtA-like C-terminal permuted SH3" evidence="9">
    <location>
        <begin position="308"/>
        <end position="368"/>
    </location>
</feature>
<dbReference type="Pfam" id="PF25967">
    <property type="entry name" value="RND-MFP_C"/>
    <property type="match status" value="1"/>
</dbReference>
<evidence type="ECO:0000256" key="4">
    <source>
        <dbReference type="SAM" id="MobiDB-lite"/>
    </source>
</evidence>
<feature type="domain" description="Multidrug resistance protein MdtA-like alpha-helical hairpin" evidence="6">
    <location>
        <begin position="110"/>
        <end position="177"/>
    </location>
</feature>
<comment type="caution">
    <text evidence="10">The sequence shown here is derived from an EMBL/GenBank/DDBJ whole genome shotgun (WGS) entry which is preliminary data.</text>
</comment>
<gene>
    <name evidence="10" type="ORF">DFR29_102365</name>
</gene>
<dbReference type="Gene3D" id="2.40.30.170">
    <property type="match status" value="1"/>
</dbReference>
<evidence type="ECO:0000256" key="3">
    <source>
        <dbReference type="SAM" id="Coils"/>
    </source>
</evidence>
<evidence type="ECO:0000256" key="5">
    <source>
        <dbReference type="SAM" id="SignalP"/>
    </source>
</evidence>
<evidence type="ECO:0000256" key="2">
    <source>
        <dbReference type="ARBA" id="ARBA00009477"/>
    </source>
</evidence>
<accession>A0A4R6Z7G1</accession>
<evidence type="ECO:0000259" key="8">
    <source>
        <dbReference type="Pfam" id="PF25944"/>
    </source>
</evidence>